<dbReference type="Gene3D" id="3.90.550.10">
    <property type="entry name" value="Spore Coat Polysaccharide Biosynthesis Protein SpsA, Chain A"/>
    <property type="match status" value="1"/>
</dbReference>
<comment type="catalytic activity">
    <reaction evidence="5">
        <text>phosphoenolpyruvate + GTP + H(+) = enolpyruvoyl-2-diphospho-5'-guanosine + diphosphate</text>
        <dbReference type="Rhea" id="RHEA:30519"/>
        <dbReference type="ChEBI" id="CHEBI:15378"/>
        <dbReference type="ChEBI" id="CHEBI:33019"/>
        <dbReference type="ChEBI" id="CHEBI:37565"/>
        <dbReference type="ChEBI" id="CHEBI:58702"/>
        <dbReference type="ChEBI" id="CHEBI:143701"/>
        <dbReference type="EC" id="2.7.7.105"/>
    </reaction>
</comment>
<evidence type="ECO:0000256" key="1">
    <source>
        <dbReference type="ARBA" id="ARBA00022679"/>
    </source>
</evidence>
<dbReference type="GO" id="GO:0052645">
    <property type="term" value="P:F420-0 metabolic process"/>
    <property type="evidence" value="ECO:0007669"/>
    <property type="project" value="UniProtKB-UniRule"/>
</dbReference>
<reference evidence="6 7" key="1">
    <citation type="submission" date="2019-03" db="EMBL/GenBank/DDBJ databases">
        <title>Genomic Encyclopedia of Archaeal and Bacterial Type Strains, Phase II (KMG-II): from individual species to whole genera.</title>
        <authorList>
            <person name="Goeker M."/>
        </authorList>
    </citation>
    <scope>NUCLEOTIDE SEQUENCE [LARGE SCALE GENOMIC DNA]</scope>
    <source>
        <strain evidence="6 7">DSM 45499</strain>
    </source>
</reference>
<dbReference type="EC" id="2.7.7.105" evidence="5"/>
<gene>
    <name evidence="5" type="primary">fbiD</name>
    <name evidence="6" type="ORF">CLV71_125160</name>
</gene>
<keyword evidence="4 5" id="KW-0342">GTP-binding</keyword>
<proteinExistence type="inferred from homology"/>
<sequence>MDLVVPIKNLDRAKSRLRGAVPVEQHADLVLALLLDTVTAALTSAGVRRVLVICEDKRVPDALAGTGVECLVERGLPGLNAALSFGAEHLRTPGGTVGALQADLPALRPADLAGAIAEADGRRAFSADRPGTGTTLLLAHPGEALTPRFGPGSAQAHEATGARQVGAGLASLRCDVDTEDDLAVAEGLGLGKFTLPFGLGPRRAAIDAGQWGCEHRDEP</sequence>
<accession>A0A4R7UT74</accession>
<name>A0A4R7UT74_9PSEU</name>
<dbReference type="NCBIfam" id="TIGR03552">
    <property type="entry name" value="F420_cofC"/>
    <property type="match status" value="1"/>
</dbReference>
<dbReference type="InterPro" id="IPR029044">
    <property type="entry name" value="Nucleotide-diphossugar_trans"/>
</dbReference>
<evidence type="ECO:0000256" key="3">
    <source>
        <dbReference type="ARBA" id="ARBA00022741"/>
    </source>
</evidence>
<feature type="binding site" evidence="5">
    <location>
        <position position="153"/>
    </location>
    <ligand>
        <name>phosphoenolpyruvate</name>
        <dbReference type="ChEBI" id="CHEBI:58702"/>
    </ligand>
</feature>
<dbReference type="Pfam" id="PF01983">
    <property type="entry name" value="CofC"/>
    <property type="match status" value="1"/>
</dbReference>
<comment type="similarity">
    <text evidence="5">Belongs to the CofC family.</text>
</comment>
<evidence type="ECO:0000313" key="6">
    <source>
        <dbReference type="EMBL" id="TDV39848.1"/>
    </source>
</evidence>
<dbReference type="PANTHER" id="PTHR40392:SF1">
    <property type="entry name" value="2-PHOSPHO-L-LACTATE GUANYLYLTRANSFERASE"/>
    <property type="match status" value="1"/>
</dbReference>
<dbReference type="HAMAP" id="MF_02114">
    <property type="entry name" value="CofC"/>
    <property type="match status" value="1"/>
</dbReference>
<comment type="function">
    <text evidence="5">Guanylyltransferase that catalyzes the activation of phosphoenolpyruvate (PEP) as enolpyruvoyl-2-diphospho-5'-guanosine, via the condensation of PEP with GTP. It is involved in the biosynthesis of coenzyme F420, a hydride carrier cofactor.</text>
</comment>
<evidence type="ECO:0000313" key="7">
    <source>
        <dbReference type="Proteomes" id="UP000294927"/>
    </source>
</evidence>
<keyword evidence="3 5" id="KW-0547">Nucleotide-binding</keyword>
<keyword evidence="7" id="KW-1185">Reference proteome</keyword>
<dbReference type="UniPathway" id="UPA00071"/>
<dbReference type="GO" id="GO:0005525">
    <property type="term" value="F:GTP binding"/>
    <property type="evidence" value="ECO:0007669"/>
    <property type="project" value="UniProtKB-KW"/>
</dbReference>
<protein>
    <recommendedName>
        <fullName evidence="5">Phosphoenolpyruvate guanylyltransferase</fullName>
        <shortName evidence="5">PEP guanylyltransferase</shortName>
        <ecNumber evidence="5">2.7.7.105</ecNumber>
    </recommendedName>
</protein>
<dbReference type="GO" id="GO:0043814">
    <property type="term" value="F:phospholactate guanylyltransferase activity"/>
    <property type="evidence" value="ECO:0007669"/>
    <property type="project" value="InterPro"/>
</dbReference>
<dbReference type="PANTHER" id="PTHR40392">
    <property type="entry name" value="2-PHOSPHO-L-LACTATE GUANYLYLTRANSFERASE"/>
    <property type="match status" value="1"/>
</dbReference>
<dbReference type="Proteomes" id="UP000294927">
    <property type="component" value="Unassembled WGS sequence"/>
</dbReference>
<keyword evidence="2 5" id="KW-0548">Nucleotidyltransferase</keyword>
<evidence type="ECO:0000256" key="2">
    <source>
        <dbReference type="ARBA" id="ARBA00022695"/>
    </source>
</evidence>
<dbReference type="SUPFAM" id="SSF53448">
    <property type="entry name" value="Nucleotide-diphospho-sugar transferases"/>
    <property type="match status" value="1"/>
</dbReference>
<dbReference type="InterPro" id="IPR002835">
    <property type="entry name" value="CofC"/>
</dbReference>
<feature type="binding site" evidence="5">
    <location>
        <position position="134"/>
    </location>
    <ligand>
        <name>phosphoenolpyruvate</name>
        <dbReference type="ChEBI" id="CHEBI:58702"/>
    </ligand>
</feature>
<dbReference type="EMBL" id="SOCP01000025">
    <property type="protein sequence ID" value="TDV39848.1"/>
    <property type="molecule type" value="Genomic_DNA"/>
</dbReference>
<evidence type="ECO:0000256" key="5">
    <source>
        <dbReference type="HAMAP-Rule" id="MF_02114"/>
    </source>
</evidence>
<keyword evidence="1 5" id="KW-0808">Transferase</keyword>
<evidence type="ECO:0000256" key="4">
    <source>
        <dbReference type="ARBA" id="ARBA00023134"/>
    </source>
</evidence>
<comment type="caution">
    <text evidence="6">The sequence shown here is derived from an EMBL/GenBank/DDBJ whole genome shotgun (WGS) entry which is preliminary data.</text>
</comment>
<dbReference type="AlphaFoldDB" id="A0A4R7UT74"/>
<comment type="pathway">
    <text evidence="5">Cofactor biosynthesis; coenzyme F420 biosynthesis.</text>
</comment>
<organism evidence="6 7">
    <name type="scientific">Actinophytocola oryzae</name>
    <dbReference type="NCBI Taxonomy" id="502181"/>
    <lineage>
        <taxon>Bacteria</taxon>
        <taxon>Bacillati</taxon>
        <taxon>Actinomycetota</taxon>
        <taxon>Actinomycetes</taxon>
        <taxon>Pseudonocardiales</taxon>
        <taxon>Pseudonocardiaceae</taxon>
    </lineage>
</organism>
<feature type="binding site" evidence="5">
    <location>
        <position position="150"/>
    </location>
    <ligand>
        <name>phosphoenolpyruvate</name>
        <dbReference type="ChEBI" id="CHEBI:58702"/>
    </ligand>
</feature>